<dbReference type="RefSeq" id="XP_028864413.1">
    <property type="nucleotide sequence ID" value="XM_029008089.1"/>
</dbReference>
<dbReference type="Pfam" id="PF21180">
    <property type="entry name" value="TOP6A-Spo11_Toprim"/>
    <property type="match status" value="1"/>
</dbReference>
<dbReference type="GO" id="GO:0046872">
    <property type="term" value="F:metal ion binding"/>
    <property type="evidence" value="ECO:0007669"/>
    <property type="project" value="UniProtKB-KW"/>
</dbReference>
<dbReference type="PANTHER" id="PTHR10848:SF0">
    <property type="entry name" value="MEIOTIC RECOMBINATION PROTEIN SPO11"/>
    <property type="match status" value="1"/>
</dbReference>
<evidence type="ECO:0000256" key="8">
    <source>
        <dbReference type="ARBA" id="ARBA00023125"/>
    </source>
</evidence>
<dbReference type="PROSITE" id="PS52041">
    <property type="entry name" value="TOPO_IIB"/>
    <property type="match status" value="1"/>
</dbReference>
<dbReference type="OMA" id="GMNILCT"/>
<dbReference type="GO" id="GO:0042138">
    <property type="term" value="P:meiotic DNA double-strand break formation"/>
    <property type="evidence" value="ECO:0007669"/>
    <property type="project" value="TreeGrafter"/>
</dbReference>
<evidence type="ECO:0000256" key="3">
    <source>
        <dbReference type="ARBA" id="ARBA00006559"/>
    </source>
</evidence>
<keyword evidence="7 10" id="KW-0799">Topoisomerase</keyword>
<comment type="cofactor">
    <cofactor evidence="2">
        <name>Mg(2+)</name>
        <dbReference type="ChEBI" id="CHEBI:18420"/>
    </cofactor>
</comment>
<dbReference type="InterPro" id="IPR036388">
    <property type="entry name" value="WH-like_DNA-bd_sf"/>
</dbReference>
<dbReference type="InterPro" id="IPR002815">
    <property type="entry name" value="Spo11/TopoVI_A"/>
</dbReference>
<keyword evidence="14" id="KW-1185">Reference proteome</keyword>
<feature type="domain" description="Spo11/DNA topoisomerase VI subunit A N-terminal" evidence="11">
    <location>
        <begin position="41"/>
        <end position="99"/>
    </location>
</feature>
<evidence type="ECO:0000256" key="10">
    <source>
        <dbReference type="PROSITE-ProRule" id="PRU01385"/>
    </source>
</evidence>
<evidence type="ECO:0000313" key="14">
    <source>
        <dbReference type="Proteomes" id="UP000219813"/>
    </source>
</evidence>
<evidence type="ECO:0000256" key="6">
    <source>
        <dbReference type="ARBA" id="ARBA00022842"/>
    </source>
</evidence>
<dbReference type="InterPro" id="IPR034136">
    <property type="entry name" value="TOPRIM_Topo6A/Spo11"/>
</dbReference>
<dbReference type="PRINTS" id="PR01550">
    <property type="entry name" value="TOP6AFAMILY"/>
</dbReference>
<reference evidence="13 14" key="1">
    <citation type="submission" date="2016-06" db="EMBL/GenBank/DDBJ databases">
        <authorList>
            <consortium name="Pathogen Informatics"/>
        </authorList>
    </citation>
    <scope>NUCLEOTIDE SEQUENCE [LARGE SCALE GENOMIC DNA]</scope>
</reference>
<evidence type="ECO:0000256" key="4">
    <source>
        <dbReference type="ARBA" id="ARBA00012895"/>
    </source>
</evidence>
<dbReference type="EMBL" id="LT594635">
    <property type="protein sequence ID" value="SCP03460.1"/>
    <property type="molecule type" value="Genomic_DNA"/>
</dbReference>
<dbReference type="InterPro" id="IPR036078">
    <property type="entry name" value="Spo11/TopoVI_A_sf"/>
</dbReference>
<comment type="catalytic activity">
    <reaction evidence="1 10">
        <text>ATP-dependent breakage, passage and rejoining of double-stranded DNA.</text>
        <dbReference type="EC" id="5.6.2.2"/>
    </reaction>
</comment>
<feature type="domain" description="Topoisomerase 6 subunit A/Spo11 TOPRIM" evidence="12">
    <location>
        <begin position="151"/>
        <end position="318"/>
    </location>
</feature>
<sequence length="329" mass="38466">MHPNLGVINLLEKYIFDFILKLVDKKKKKKNLSKGKIIETTRLFYIIEIIWTNINDNIYTTLRQIFYINPQLFISQEVSNRTIGKLTKIIKKPRELLNIYNSPKGIIRGNILLKETNFGTWIDCMNTFEERGHLICPFGVPDIVISPDVKYVLIVEKETIFYKLLQSNFINKYGPSILVTGKGFPDINTRQLISKIYRRNKNLKFFCLTDYDAYGLNIAFTYSSKYESKVYYVDDISIDNICWLNLFAPDEAIKKKVLKDMDLTKLTPKDIQILHNISMKLKNSTKLYTAEINRWIEYANNMKDSGVKYEIDAISDIEKHLGSRIKELL</sequence>
<dbReference type="Proteomes" id="UP000219813">
    <property type="component" value="Chromosome 14"/>
</dbReference>
<evidence type="ECO:0000256" key="7">
    <source>
        <dbReference type="ARBA" id="ARBA00023029"/>
    </source>
</evidence>
<evidence type="ECO:0000259" key="12">
    <source>
        <dbReference type="Pfam" id="PF21180"/>
    </source>
</evidence>
<dbReference type="Pfam" id="PF04406">
    <property type="entry name" value="TP6A_N"/>
    <property type="match status" value="1"/>
</dbReference>
<dbReference type="GeneID" id="39871830"/>
<dbReference type="GO" id="GO:0003918">
    <property type="term" value="F:DNA topoisomerase type II (double strand cut, ATP-hydrolyzing) activity"/>
    <property type="evidence" value="ECO:0007669"/>
    <property type="project" value="UniProtKB-UniRule"/>
</dbReference>
<evidence type="ECO:0000256" key="5">
    <source>
        <dbReference type="ARBA" id="ARBA00022723"/>
    </source>
</evidence>
<dbReference type="OrthoDB" id="5377392at2759"/>
<dbReference type="GO" id="GO:0007131">
    <property type="term" value="P:reciprocal meiotic recombination"/>
    <property type="evidence" value="ECO:0007669"/>
    <property type="project" value="TreeGrafter"/>
</dbReference>
<comment type="similarity">
    <text evidence="3 10">Belongs to the TOP6A family.</text>
</comment>
<evidence type="ECO:0000313" key="13">
    <source>
        <dbReference type="EMBL" id="SCP03460.1"/>
    </source>
</evidence>
<keyword evidence="5" id="KW-0479">Metal-binding</keyword>
<dbReference type="PANTHER" id="PTHR10848">
    <property type="entry name" value="MEIOTIC RECOMBINATION PROTEIN SPO11"/>
    <property type="match status" value="1"/>
</dbReference>
<dbReference type="GO" id="GO:0000706">
    <property type="term" value="P:meiotic DNA double-strand break processing"/>
    <property type="evidence" value="ECO:0007669"/>
    <property type="project" value="TreeGrafter"/>
</dbReference>
<keyword evidence="8 10" id="KW-0238">DNA-binding</keyword>
<dbReference type="CDD" id="cd00223">
    <property type="entry name" value="TOPRIM_TopoIIB_SPO"/>
    <property type="match status" value="1"/>
</dbReference>
<dbReference type="GO" id="GO:0000228">
    <property type="term" value="C:nuclear chromosome"/>
    <property type="evidence" value="ECO:0007669"/>
    <property type="project" value="TreeGrafter"/>
</dbReference>
<dbReference type="GO" id="GO:0005524">
    <property type="term" value="F:ATP binding"/>
    <property type="evidence" value="ECO:0007669"/>
    <property type="project" value="InterPro"/>
</dbReference>
<accession>A0A1D3TEV5</accession>
<name>A0A1D3TEV5_PLAMA</name>
<proteinExistence type="inferred from homology"/>
<dbReference type="KEGG" id="pmal:PMUG01_14051900"/>
<protein>
    <recommendedName>
        <fullName evidence="4">DNA topoisomerase (ATP-hydrolyzing)</fullName>
        <ecNumber evidence="4">5.6.2.2</ecNumber>
    </recommendedName>
</protein>
<organism evidence="13 14">
    <name type="scientific">Plasmodium malariae</name>
    <dbReference type="NCBI Taxonomy" id="5858"/>
    <lineage>
        <taxon>Eukaryota</taxon>
        <taxon>Sar</taxon>
        <taxon>Alveolata</taxon>
        <taxon>Apicomplexa</taxon>
        <taxon>Aconoidasida</taxon>
        <taxon>Haemosporida</taxon>
        <taxon>Plasmodiidae</taxon>
        <taxon>Plasmodium</taxon>
        <taxon>Plasmodium (Plasmodium)</taxon>
    </lineage>
</organism>
<dbReference type="Gene3D" id="3.40.1360.10">
    <property type="match status" value="1"/>
</dbReference>
<gene>
    <name evidence="13" type="primary">SPO11</name>
    <name evidence="13" type="ORF">PMUG01_14051900</name>
</gene>
<keyword evidence="9 10" id="KW-0413">Isomerase</keyword>
<dbReference type="SUPFAM" id="SSF56726">
    <property type="entry name" value="DNA topoisomerase IV, alpha subunit"/>
    <property type="match status" value="1"/>
</dbReference>
<dbReference type="Gene3D" id="1.10.10.10">
    <property type="entry name" value="Winged helix-like DNA-binding domain superfamily/Winged helix DNA-binding domain"/>
    <property type="match status" value="1"/>
</dbReference>
<dbReference type="AlphaFoldDB" id="A0A1D3TEV5"/>
<dbReference type="VEuPathDB" id="PlasmoDB:PmUG01_14051900"/>
<evidence type="ECO:0000256" key="9">
    <source>
        <dbReference type="ARBA" id="ARBA00023235"/>
    </source>
</evidence>
<evidence type="ECO:0000256" key="1">
    <source>
        <dbReference type="ARBA" id="ARBA00000185"/>
    </source>
</evidence>
<dbReference type="EC" id="5.6.2.2" evidence="4"/>
<feature type="active site" description="O-(5'-phospho-DNA)-tyrosine intermediate" evidence="10">
    <location>
        <position position="67"/>
    </location>
</feature>
<dbReference type="GO" id="GO:0003677">
    <property type="term" value="F:DNA binding"/>
    <property type="evidence" value="ECO:0007669"/>
    <property type="project" value="UniProtKB-UniRule"/>
</dbReference>
<evidence type="ECO:0000256" key="2">
    <source>
        <dbReference type="ARBA" id="ARBA00001946"/>
    </source>
</evidence>
<dbReference type="InterPro" id="IPR013049">
    <property type="entry name" value="Spo11/TopoVI_A_N"/>
</dbReference>
<evidence type="ECO:0000259" key="11">
    <source>
        <dbReference type="Pfam" id="PF04406"/>
    </source>
</evidence>
<keyword evidence="6" id="KW-0460">Magnesium</keyword>